<dbReference type="PANTHER" id="PTHR43194:SF5">
    <property type="entry name" value="PIMELOYL-[ACYL-CARRIER PROTEIN] METHYL ESTER ESTERASE"/>
    <property type="match status" value="1"/>
</dbReference>
<dbReference type="InterPro" id="IPR029058">
    <property type="entry name" value="AB_hydrolase_fold"/>
</dbReference>
<dbReference type="Gene3D" id="3.40.50.1820">
    <property type="entry name" value="alpha/beta hydrolase"/>
    <property type="match status" value="1"/>
</dbReference>
<sequence>MIVLVPGMLCDADLWSDLVEGLPGPVVHAAITADSVGGMAEQVLSSVDGEFSLIGLSLGAIVGFEVARRAPQRLRSLHALSTNAGPPRPEQLAGWTELAERTRAGQFAEVVAERILPAMFADPSPPRARRERFLAMADRIGPEVFRAQLAAQATRVGAFDAIAALPAPVQVLCGDRDALCPPEFHRDIARSAGGGEPHVLAGAGHLLPVERPAVVGALLRGNLPARATSGGGA</sequence>
<reference evidence="3" key="1">
    <citation type="journal article" date="2019" name="Int. J. Syst. Evol. Microbiol.">
        <title>The Global Catalogue of Microorganisms (GCM) 10K type strain sequencing project: providing services to taxonomists for standard genome sequencing and annotation.</title>
        <authorList>
            <consortium name="The Broad Institute Genomics Platform"/>
            <consortium name="The Broad Institute Genome Sequencing Center for Infectious Disease"/>
            <person name="Wu L."/>
            <person name="Ma J."/>
        </authorList>
    </citation>
    <scope>NUCLEOTIDE SEQUENCE [LARGE SCALE GENOMIC DNA]</scope>
    <source>
        <strain evidence="3">WLHS5</strain>
    </source>
</reference>
<dbReference type="Proteomes" id="UP001596504">
    <property type="component" value="Unassembled WGS sequence"/>
</dbReference>
<accession>A0ABW2LM80</accession>
<evidence type="ECO:0000259" key="1">
    <source>
        <dbReference type="Pfam" id="PF12697"/>
    </source>
</evidence>
<organism evidence="2 3">
    <name type="scientific">Saccharopolyspora griseoalba</name>
    <dbReference type="NCBI Taxonomy" id="1431848"/>
    <lineage>
        <taxon>Bacteria</taxon>
        <taxon>Bacillati</taxon>
        <taxon>Actinomycetota</taxon>
        <taxon>Actinomycetes</taxon>
        <taxon>Pseudonocardiales</taxon>
        <taxon>Pseudonocardiaceae</taxon>
        <taxon>Saccharopolyspora</taxon>
    </lineage>
</organism>
<gene>
    <name evidence="2" type="ORF">ACFQRI_15400</name>
</gene>
<dbReference type="InterPro" id="IPR050228">
    <property type="entry name" value="Carboxylesterase_BioH"/>
</dbReference>
<protein>
    <submittedName>
        <fullName evidence="2">Alpha/beta fold hydrolase</fullName>
    </submittedName>
</protein>
<proteinExistence type="predicted"/>
<evidence type="ECO:0000313" key="3">
    <source>
        <dbReference type="Proteomes" id="UP001596504"/>
    </source>
</evidence>
<dbReference type="EMBL" id="JBHTCJ010000007">
    <property type="protein sequence ID" value="MFC7342788.1"/>
    <property type="molecule type" value="Genomic_DNA"/>
</dbReference>
<dbReference type="RefSeq" id="WP_380669024.1">
    <property type="nucleotide sequence ID" value="NZ_JBHTCJ010000007.1"/>
</dbReference>
<keyword evidence="2" id="KW-0378">Hydrolase</keyword>
<dbReference type="Pfam" id="PF12697">
    <property type="entry name" value="Abhydrolase_6"/>
    <property type="match status" value="1"/>
</dbReference>
<feature type="domain" description="AB hydrolase-1" evidence="1">
    <location>
        <begin position="41"/>
        <end position="215"/>
    </location>
</feature>
<evidence type="ECO:0000313" key="2">
    <source>
        <dbReference type="EMBL" id="MFC7342788.1"/>
    </source>
</evidence>
<keyword evidence="3" id="KW-1185">Reference proteome</keyword>
<comment type="caution">
    <text evidence="2">The sequence shown here is derived from an EMBL/GenBank/DDBJ whole genome shotgun (WGS) entry which is preliminary data.</text>
</comment>
<dbReference type="SUPFAM" id="SSF53474">
    <property type="entry name" value="alpha/beta-Hydrolases"/>
    <property type="match status" value="1"/>
</dbReference>
<dbReference type="PANTHER" id="PTHR43194">
    <property type="entry name" value="HYDROLASE ALPHA/BETA FOLD FAMILY"/>
    <property type="match status" value="1"/>
</dbReference>
<dbReference type="GO" id="GO:0016787">
    <property type="term" value="F:hydrolase activity"/>
    <property type="evidence" value="ECO:0007669"/>
    <property type="project" value="UniProtKB-KW"/>
</dbReference>
<name>A0ABW2LM80_9PSEU</name>
<dbReference type="InterPro" id="IPR000073">
    <property type="entry name" value="AB_hydrolase_1"/>
</dbReference>